<feature type="binding site" evidence="2">
    <location>
        <position position="93"/>
    </location>
    <ligand>
        <name>Fe cation</name>
        <dbReference type="ChEBI" id="CHEBI:24875"/>
    </ligand>
</feature>
<comment type="similarity">
    <text evidence="1 2">Belongs to the polypeptide deformylase family.</text>
</comment>
<dbReference type="CDD" id="cd00487">
    <property type="entry name" value="Pep_deformylase"/>
    <property type="match status" value="1"/>
</dbReference>
<dbReference type="PIRSF" id="PIRSF004749">
    <property type="entry name" value="Pep_def"/>
    <property type="match status" value="1"/>
</dbReference>
<dbReference type="HAMAP" id="MF_00163">
    <property type="entry name" value="Pep_deformylase"/>
    <property type="match status" value="1"/>
</dbReference>
<name>A0A7Z0HYG8_9RHOB</name>
<dbReference type="GO" id="GO:0042586">
    <property type="term" value="F:peptide deformylase activity"/>
    <property type="evidence" value="ECO:0007669"/>
    <property type="project" value="UniProtKB-UniRule"/>
</dbReference>
<comment type="caution">
    <text evidence="3">The sequence shown here is derived from an EMBL/GenBank/DDBJ whole genome shotgun (WGS) entry which is preliminary data.</text>
</comment>
<dbReference type="Proteomes" id="UP000529417">
    <property type="component" value="Unassembled WGS sequence"/>
</dbReference>
<reference evidence="3 4" key="1">
    <citation type="journal article" date="2000" name="Arch. Microbiol.">
        <title>Rhodobaca bogoriensis gen. nov. and sp. nov., an alkaliphilic purple nonsulfur bacterium from African Rift Valley soda lakes.</title>
        <authorList>
            <person name="Milford A.D."/>
            <person name="Achenbach L.A."/>
            <person name="Jung D.O."/>
            <person name="Madigan M.T."/>
        </authorList>
    </citation>
    <scope>NUCLEOTIDE SEQUENCE [LARGE SCALE GENOMIC DNA]</scope>
    <source>
        <strain evidence="3 4">2376</strain>
    </source>
</reference>
<dbReference type="Gene3D" id="3.90.45.10">
    <property type="entry name" value="Peptide deformylase"/>
    <property type="match status" value="1"/>
</dbReference>
<dbReference type="NCBIfam" id="TIGR00079">
    <property type="entry name" value="pept_deformyl"/>
    <property type="match status" value="1"/>
</dbReference>
<comment type="cofactor">
    <cofactor evidence="2">
        <name>Fe(2+)</name>
        <dbReference type="ChEBI" id="CHEBI:29033"/>
    </cofactor>
    <text evidence="2">Binds 1 Fe(2+) ion.</text>
</comment>
<dbReference type="Pfam" id="PF01327">
    <property type="entry name" value="Pep_deformylase"/>
    <property type="match status" value="1"/>
</dbReference>
<feature type="binding site" evidence="2">
    <location>
        <position position="139"/>
    </location>
    <ligand>
        <name>Fe cation</name>
        <dbReference type="ChEBI" id="CHEBI:24875"/>
    </ligand>
</feature>
<keyword evidence="2" id="KW-0479">Metal-binding</keyword>
<dbReference type="EMBL" id="JACBXS010000009">
    <property type="protein sequence ID" value="NYS24624.1"/>
    <property type="molecule type" value="Genomic_DNA"/>
</dbReference>
<dbReference type="GO" id="GO:0046872">
    <property type="term" value="F:metal ion binding"/>
    <property type="evidence" value="ECO:0007669"/>
    <property type="project" value="UniProtKB-KW"/>
</dbReference>
<dbReference type="AlphaFoldDB" id="A0A7Z0HYG8"/>
<feature type="active site" evidence="2">
    <location>
        <position position="136"/>
    </location>
</feature>
<evidence type="ECO:0000313" key="3">
    <source>
        <dbReference type="EMBL" id="NYS24624.1"/>
    </source>
</evidence>
<gene>
    <name evidence="2 3" type="primary">def</name>
    <name evidence="3" type="ORF">HUK65_06430</name>
</gene>
<keyword evidence="2 3" id="KW-0378">Hydrolase</keyword>
<sequence length="167" mass="17996">MARLPILRHPNPVLRRVALPVEDVATIRALAADMLDTMYAAPGRGLAGPQVGVLRRIFVMDPGWKEGARDPFVCINPEILGASGRTEAGVEGCLSIPGLPLEVERPAEITLRWTDAEGTEHTRNLDGAAARCAQHELDHLNGRLILDLLDEPARQAAAQRLIAMGCG</sequence>
<dbReference type="NCBIfam" id="NF001159">
    <property type="entry name" value="PRK00150.1-3"/>
    <property type="match status" value="1"/>
</dbReference>
<dbReference type="PRINTS" id="PR01576">
    <property type="entry name" value="PDEFORMYLASE"/>
</dbReference>
<evidence type="ECO:0000313" key="4">
    <source>
        <dbReference type="Proteomes" id="UP000529417"/>
    </source>
</evidence>
<dbReference type="InterPro" id="IPR023635">
    <property type="entry name" value="Peptide_deformylase"/>
</dbReference>
<comment type="catalytic activity">
    <reaction evidence="2">
        <text>N-terminal N-formyl-L-methionyl-[peptide] + H2O = N-terminal L-methionyl-[peptide] + formate</text>
        <dbReference type="Rhea" id="RHEA:24420"/>
        <dbReference type="Rhea" id="RHEA-COMP:10639"/>
        <dbReference type="Rhea" id="RHEA-COMP:10640"/>
        <dbReference type="ChEBI" id="CHEBI:15377"/>
        <dbReference type="ChEBI" id="CHEBI:15740"/>
        <dbReference type="ChEBI" id="CHEBI:49298"/>
        <dbReference type="ChEBI" id="CHEBI:64731"/>
        <dbReference type="EC" id="3.5.1.88"/>
    </reaction>
</comment>
<organism evidence="3 4">
    <name type="scientific">Rhabdonatronobacter sediminivivens</name>
    <dbReference type="NCBI Taxonomy" id="2743469"/>
    <lineage>
        <taxon>Bacteria</taxon>
        <taxon>Pseudomonadati</taxon>
        <taxon>Pseudomonadota</taxon>
        <taxon>Alphaproteobacteria</taxon>
        <taxon>Rhodobacterales</taxon>
        <taxon>Paracoccaceae</taxon>
        <taxon>Rhabdonatronobacter</taxon>
    </lineage>
</organism>
<dbReference type="GO" id="GO:0006412">
    <property type="term" value="P:translation"/>
    <property type="evidence" value="ECO:0007669"/>
    <property type="project" value="UniProtKB-UniRule"/>
</dbReference>
<proteinExistence type="inferred from homology"/>
<protein>
    <recommendedName>
        <fullName evidence="2">Peptide deformylase</fullName>
        <shortName evidence="2">PDF</shortName>
        <ecNumber evidence="2">3.5.1.88</ecNumber>
    </recommendedName>
    <alternativeName>
        <fullName evidence="2">Polypeptide deformylase</fullName>
    </alternativeName>
</protein>
<dbReference type="EC" id="3.5.1.88" evidence="2"/>
<keyword evidence="2" id="KW-0648">Protein biosynthesis</keyword>
<accession>A0A7Z0HYG8</accession>
<evidence type="ECO:0000256" key="1">
    <source>
        <dbReference type="ARBA" id="ARBA00010759"/>
    </source>
</evidence>
<dbReference type="SUPFAM" id="SSF56420">
    <property type="entry name" value="Peptide deformylase"/>
    <property type="match status" value="1"/>
</dbReference>
<keyword evidence="2" id="KW-0408">Iron</keyword>
<comment type="function">
    <text evidence="2">Removes the formyl group from the N-terminal Met of newly synthesized proteins. Requires at least a dipeptide for an efficient rate of reaction. N-terminal L-methionine is a prerequisite for activity but the enzyme has broad specificity at other positions.</text>
</comment>
<dbReference type="PANTHER" id="PTHR10458">
    <property type="entry name" value="PEPTIDE DEFORMYLASE"/>
    <property type="match status" value="1"/>
</dbReference>
<dbReference type="RefSeq" id="WP_179905325.1">
    <property type="nucleotide sequence ID" value="NZ_JACBXS010000009.1"/>
</dbReference>
<keyword evidence="4" id="KW-1185">Reference proteome</keyword>
<dbReference type="InterPro" id="IPR036821">
    <property type="entry name" value="Peptide_deformylase_sf"/>
</dbReference>
<feature type="binding site" evidence="2">
    <location>
        <position position="135"/>
    </location>
    <ligand>
        <name>Fe cation</name>
        <dbReference type="ChEBI" id="CHEBI:24875"/>
    </ligand>
</feature>
<evidence type="ECO:0000256" key="2">
    <source>
        <dbReference type="HAMAP-Rule" id="MF_00163"/>
    </source>
</evidence>
<dbReference type="PANTHER" id="PTHR10458:SF22">
    <property type="entry name" value="PEPTIDE DEFORMYLASE"/>
    <property type="match status" value="1"/>
</dbReference>